<feature type="domain" description="SLH" evidence="2">
    <location>
        <begin position="1430"/>
        <end position="1493"/>
    </location>
</feature>
<comment type="caution">
    <text evidence="3">The sequence shown here is derived from an EMBL/GenBank/DDBJ whole genome shotgun (WGS) entry which is preliminary data.</text>
</comment>
<organism evidence="3 4">
    <name type="scientific">Cohnella zeiphila</name>
    <dbReference type="NCBI Taxonomy" id="2761120"/>
    <lineage>
        <taxon>Bacteria</taxon>
        <taxon>Bacillati</taxon>
        <taxon>Bacillota</taxon>
        <taxon>Bacilli</taxon>
        <taxon>Bacillales</taxon>
        <taxon>Paenibacillaceae</taxon>
        <taxon>Cohnella</taxon>
    </lineage>
</organism>
<dbReference type="Gene3D" id="2.60.40.2340">
    <property type="match status" value="4"/>
</dbReference>
<evidence type="ECO:0000256" key="1">
    <source>
        <dbReference type="SAM" id="MobiDB-lite"/>
    </source>
</evidence>
<accession>A0A7X0SU02</accession>
<dbReference type="Pfam" id="PF00395">
    <property type="entry name" value="SLH"/>
    <property type="match status" value="3"/>
</dbReference>
<proteinExistence type="predicted"/>
<dbReference type="InterPro" id="IPR025883">
    <property type="entry name" value="Cadherin-like_domain"/>
</dbReference>
<evidence type="ECO:0000259" key="2">
    <source>
        <dbReference type="PROSITE" id="PS51272"/>
    </source>
</evidence>
<reference evidence="3 4" key="1">
    <citation type="submission" date="2020-08" db="EMBL/GenBank/DDBJ databases">
        <title>Cohnella phylogeny.</title>
        <authorList>
            <person name="Dunlap C."/>
        </authorList>
    </citation>
    <scope>NUCLEOTIDE SEQUENCE [LARGE SCALE GENOMIC DNA]</scope>
    <source>
        <strain evidence="3 4">CBP 2801</strain>
    </source>
</reference>
<dbReference type="PANTHER" id="PTHR43308">
    <property type="entry name" value="OUTER MEMBRANE PROTEIN ALPHA-RELATED"/>
    <property type="match status" value="1"/>
</dbReference>
<dbReference type="InterPro" id="IPR001119">
    <property type="entry name" value="SLH_dom"/>
</dbReference>
<dbReference type="InterPro" id="IPR051465">
    <property type="entry name" value="Cell_Envelope_Struct_Comp"/>
</dbReference>
<keyword evidence="4" id="KW-1185">Reference proteome</keyword>
<feature type="domain" description="SLH" evidence="2">
    <location>
        <begin position="1370"/>
        <end position="1429"/>
    </location>
</feature>
<feature type="compositionally biased region" description="Pro residues" evidence="1">
    <location>
        <begin position="1131"/>
        <end position="1143"/>
    </location>
</feature>
<name>A0A7X0SU02_9BACL</name>
<sequence>MADFPAEVPGVASIQLNWTMGNGNPALDLNIADITIKDTDAISVNADLSNLVLSNGTLSPTFNAATDSYTASVGNDVNSVTVTPTAADSAAGIKVNEIAVASGAASTPISLNVGNNPIAVKVTAEDGVTTHTYDITVNRAKSNNADLNGLTLSGASLNETFNSGTLNYTVTVGYATEGITVTPMVKESHATLQVNGKTVANGSASETIPLAVGDSNVITIVVTAEDGTTKKTYTVTVTRGAVSSNADLSNITLSNGDLTFDSAITDYTVDVSNETTDITVTPTAADATASIKVEGTAVNSGTASTPIDLNVGDNPITVEVTAQDGTTTKMYTVTVKRAPSSNAKLSDLTLSEGMLAFDPDTEDYTVDVGNEVDSITVTPTAADATASIKVKGTAVDSGAASTPIDLNVGDNPVTVEVTAQDGTTTQTYTVTVKRAPSNNAKLSGLTLSEGTISFDPDSTEYTVDVGNEADSITVTPTAADTTASIKVKGAAVDSGTASASIDLDVGDNVIPVEVKAQDGTSTKTYTITIVRAKSSNAKLSSLALSEGTLTFDPDTEDYTVNVGNAVDSITVTPTAADATASIKVKGAVVDSGTASAAIGLDVGDNVVSVEVTAQDGSTVKTYTLTVVRAKSSNAKLNNLTLSEGTLTFDPDTMNYILNVGNEVNSITVTPTAADAAASIKVEGTAVNSGTASTPIDLNVGDNPITVEVTAPDGTTTKTYTVTVKRAPSSNAKLSGLTLSEGMLAFDPDTEDYTVDVGNEVDSITVKPTAADATAGIKVKGSVVDSGSDSASIELNVGNNLIPVEVTAQDRTTTKTYTVTVVRAKSNNADLSGLSLAGAILNETFDSGKTDYTANVSYATQSIKVLSSVAESHATLKVDGKAVASGSESEAVSLTVGSGNVIMIEVTAQDGAIAKTYRVTVTREAPSSNADLSDLALSRGTLIFVPGTTNYTVNVEHEVSAITITPTAADSTAGIQVGSVAVISGEASAPINLSDGSNAVTIKVTAQDGTTSKTYTVTVVRAKSSNADLSGLTLSDGTLTPGFASDVLNYSSTVAINVNRIQLTATASDSGATIKVNGDSAVSGQPSGNIQLKPRDNDIEIVVTAADGKTKRTYEITVTRFIPNNPGTPVIPSNPTPPSNPEPPASNDGTQVIDVTDAANITETEKDGQKTTNVQLDEKKVEEKLTEGTDKPRIVIPAAASSDAVVGQMSGELAQTMVSHSAIVELRTGNAAYMVPADQIPVDEILSQARADTSLGDISIEIAISSGTPDQILAFEQSAQQNHSTVLVPPIDFTIRATVGNQTIVVKKFTAYVEREITIPDDVDPSQITTGVVLDENGQAISHVPTYVYLKDGHYVARINSLTNSTYTVISNPVAFKDVENHWAKEDVNDMGSRLIVKGTDSEHFNPDQAVTRAEFAAFVVRALGLQENGSSTPFSDVAPDHWAYGAVGKAVEYGLIGGYNDGTFRPDRTISREEALVVIARAMKIAGLDSEISQEDAKDLVNSFKDHNALHSWSIQAVAAAIRGGLVQGSDGGQLKPETNLSRAETAVLLRRMLQKAGLIN</sequence>
<protein>
    <submittedName>
        <fullName evidence="3">Cadherin-like beta sandwich domain-containing protein</fullName>
    </submittedName>
</protein>
<dbReference type="Pfam" id="PF12733">
    <property type="entry name" value="Cadherin-like"/>
    <property type="match status" value="11"/>
</dbReference>
<evidence type="ECO:0000313" key="4">
    <source>
        <dbReference type="Proteomes" id="UP000564644"/>
    </source>
</evidence>
<feature type="region of interest" description="Disordered" evidence="1">
    <location>
        <begin position="1124"/>
        <end position="1149"/>
    </location>
</feature>
<gene>
    <name evidence="3" type="ORF">H7C18_23260</name>
</gene>
<dbReference type="Proteomes" id="UP000564644">
    <property type="component" value="Unassembled WGS sequence"/>
</dbReference>
<evidence type="ECO:0000313" key="3">
    <source>
        <dbReference type="EMBL" id="MBB6733848.1"/>
    </source>
</evidence>
<feature type="domain" description="SLH" evidence="2">
    <location>
        <begin position="1501"/>
        <end position="1561"/>
    </location>
</feature>
<dbReference type="PROSITE" id="PS51272">
    <property type="entry name" value="SLH"/>
    <property type="match status" value="3"/>
</dbReference>
<dbReference type="EMBL" id="JACJVO010000031">
    <property type="protein sequence ID" value="MBB6733848.1"/>
    <property type="molecule type" value="Genomic_DNA"/>
</dbReference>